<dbReference type="GO" id="GO:0003700">
    <property type="term" value="F:DNA-binding transcription factor activity"/>
    <property type="evidence" value="ECO:0007669"/>
    <property type="project" value="InterPro"/>
</dbReference>
<evidence type="ECO:0000313" key="6">
    <source>
        <dbReference type="Proteomes" id="UP000286773"/>
    </source>
</evidence>
<dbReference type="RefSeq" id="WP_126813980.1">
    <property type="nucleotide sequence ID" value="NZ_NGKC01000009.1"/>
</dbReference>
<organism evidence="5 6">
    <name type="scientific">Vagococcus acidifermentans</name>
    <dbReference type="NCBI Taxonomy" id="564710"/>
    <lineage>
        <taxon>Bacteria</taxon>
        <taxon>Bacillati</taxon>
        <taxon>Bacillota</taxon>
        <taxon>Bacilli</taxon>
        <taxon>Lactobacillales</taxon>
        <taxon>Enterococcaceae</taxon>
        <taxon>Vagococcus</taxon>
    </lineage>
</organism>
<dbReference type="InterPro" id="IPR011051">
    <property type="entry name" value="RmlC_Cupin_sf"/>
</dbReference>
<dbReference type="Pfam" id="PF02311">
    <property type="entry name" value="AraC_binding"/>
    <property type="match status" value="1"/>
</dbReference>
<dbReference type="SUPFAM" id="SSF46689">
    <property type="entry name" value="Homeodomain-like"/>
    <property type="match status" value="2"/>
</dbReference>
<gene>
    <name evidence="5" type="ORF">CBF27_08970</name>
</gene>
<dbReference type="PROSITE" id="PS00041">
    <property type="entry name" value="HTH_ARAC_FAMILY_1"/>
    <property type="match status" value="1"/>
</dbReference>
<keyword evidence="6" id="KW-1185">Reference proteome</keyword>
<dbReference type="Gene3D" id="2.60.120.10">
    <property type="entry name" value="Jelly Rolls"/>
    <property type="match status" value="1"/>
</dbReference>
<evidence type="ECO:0000256" key="2">
    <source>
        <dbReference type="ARBA" id="ARBA00023125"/>
    </source>
</evidence>
<proteinExistence type="predicted"/>
<dbReference type="InterPro" id="IPR014710">
    <property type="entry name" value="RmlC-like_jellyroll"/>
</dbReference>
<evidence type="ECO:0000259" key="4">
    <source>
        <dbReference type="PROSITE" id="PS01124"/>
    </source>
</evidence>
<dbReference type="InterPro" id="IPR009057">
    <property type="entry name" value="Homeodomain-like_sf"/>
</dbReference>
<dbReference type="PROSITE" id="PS01124">
    <property type="entry name" value="HTH_ARAC_FAMILY_2"/>
    <property type="match status" value="1"/>
</dbReference>
<keyword evidence="3" id="KW-0804">Transcription</keyword>
<dbReference type="Pfam" id="PF12833">
    <property type="entry name" value="HTH_18"/>
    <property type="match status" value="1"/>
</dbReference>
<dbReference type="Gene3D" id="1.10.10.60">
    <property type="entry name" value="Homeodomain-like"/>
    <property type="match status" value="2"/>
</dbReference>
<keyword evidence="2" id="KW-0238">DNA-binding</keyword>
<keyword evidence="1" id="KW-0805">Transcription regulation</keyword>
<sequence>MSLFLEIPEWPLGIRFRTFNNSGEIVVPPHWHKEVEIIYVTKGSVNIGYNHKILQVHEGEIFVFESGVSHFFLASPESERLVYQFDEGLFREGLLGIAEPKQISTLFNEAENHSAQWPHQTTMTMRRHLETIYQEITAQPPGFQFAIIGALNDLVTLYFREIPKKQPSHISESFSEAARNAETLARLNQVFIFLEEHYHEGIQIKDVADHAGFSPYYFTRFFKKHTGSTFMQFLTEYRINQAKYILAHENLPMAEVAEKAGFNSVKTFHHVFKEKVGQSPLKYQKAIFGNN</sequence>
<reference evidence="5 6" key="1">
    <citation type="submission" date="2017-05" db="EMBL/GenBank/DDBJ databases">
        <title>Vagococcus spp. assemblies.</title>
        <authorList>
            <person name="Gulvik C.A."/>
        </authorList>
    </citation>
    <scope>NUCLEOTIDE SEQUENCE [LARGE SCALE GENOMIC DNA]</scope>
    <source>
        <strain evidence="5 6">LMG 24798</strain>
    </source>
</reference>
<dbReference type="AlphaFoldDB" id="A0A430AT23"/>
<dbReference type="SUPFAM" id="SSF51182">
    <property type="entry name" value="RmlC-like cupins"/>
    <property type="match status" value="1"/>
</dbReference>
<accession>A0A430AT23</accession>
<dbReference type="SMART" id="SM00342">
    <property type="entry name" value="HTH_ARAC"/>
    <property type="match status" value="1"/>
</dbReference>
<dbReference type="InterPro" id="IPR018062">
    <property type="entry name" value="HTH_AraC-typ_CS"/>
</dbReference>
<comment type="caution">
    <text evidence="5">The sequence shown here is derived from an EMBL/GenBank/DDBJ whole genome shotgun (WGS) entry which is preliminary data.</text>
</comment>
<dbReference type="PANTHER" id="PTHR43280:SF28">
    <property type="entry name" value="HTH-TYPE TRANSCRIPTIONAL ACTIVATOR RHAS"/>
    <property type="match status" value="1"/>
</dbReference>
<dbReference type="Proteomes" id="UP000286773">
    <property type="component" value="Unassembled WGS sequence"/>
</dbReference>
<evidence type="ECO:0000256" key="3">
    <source>
        <dbReference type="ARBA" id="ARBA00023163"/>
    </source>
</evidence>
<dbReference type="OrthoDB" id="9799319at2"/>
<dbReference type="EMBL" id="NGKC01000009">
    <property type="protein sequence ID" value="RSU11219.1"/>
    <property type="molecule type" value="Genomic_DNA"/>
</dbReference>
<name>A0A430AT23_9ENTE</name>
<dbReference type="PANTHER" id="PTHR43280">
    <property type="entry name" value="ARAC-FAMILY TRANSCRIPTIONAL REGULATOR"/>
    <property type="match status" value="1"/>
</dbReference>
<dbReference type="InterPro" id="IPR018060">
    <property type="entry name" value="HTH_AraC"/>
</dbReference>
<protein>
    <submittedName>
        <fullName evidence="5">AraC family transcriptional regulator</fullName>
    </submittedName>
</protein>
<evidence type="ECO:0000313" key="5">
    <source>
        <dbReference type="EMBL" id="RSU11219.1"/>
    </source>
</evidence>
<evidence type="ECO:0000256" key="1">
    <source>
        <dbReference type="ARBA" id="ARBA00023015"/>
    </source>
</evidence>
<feature type="domain" description="HTH araC/xylS-type" evidence="4">
    <location>
        <begin position="188"/>
        <end position="286"/>
    </location>
</feature>
<dbReference type="GO" id="GO:0043565">
    <property type="term" value="F:sequence-specific DNA binding"/>
    <property type="evidence" value="ECO:0007669"/>
    <property type="project" value="InterPro"/>
</dbReference>
<dbReference type="InterPro" id="IPR003313">
    <property type="entry name" value="AraC-bd"/>
</dbReference>